<gene>
    <name evidence="10" type="ORF">EQP59_05335</name>
</gene>
<dbReference type="CDD" id="cd06563">
    <property type="entry name" value="GH20_chitobiase-like"/>
    <property type="match status" value="1"/>
</dbReference>
<feature type="domain" description="Glycoside hydrolase family 20 catalytic" evidence="8">
    <location>
        <begin position="157"/>
        <end position="525"/>
    </location>
</feature>
<evidence type="ECO:0000256" key="5">
    <source>
        <dbReference type="ARBA" id="ARBA00023295"/>
    </source>
</evidence>
<dbReference type="InterPro" id="IPR025705">
    <property type="entry name" value="Beta_hexosaminidase_sua/sub"/>
</dbReference>
<feature type="chain" id="PRO_5018762230" description="beta-N-acetylhexosaminidase" evidence="7">
    <location>
        <begin position="21"/>
        <end position="559"/>
    </location>
</feature>
<feature type="active site" description="Proton donor" evidence="6">
    <location>
        <position position="339"/>
    </location>
</feature>
<evidence type="ECO:0000259" key="9">
    <source>
        <dbReference type="Pfam" id="PF02838"/>
    </source>
</evidence>
<evidence type="ECO:0000256" key="2">
    <source>
        <dbReference type="ARBA" id="ARBA00006285"/>
    </source>
</evidence>
<dbReference type="PRINTS" id="PR00738">
    <property type="entry name" value="GLHYDRLASE20"/>
</dbReference>
<keyword evidence="7" id="KW-0732">Signal</keyword>
<dbReference type="EC" id="3.2.1.52" evidence="3"/>
<dbReference type="GO" id="GO:0016020">
    <property type="term" value="C:membrane"/>
    <property type="evidence" value="ECO:0007669"/>
    <property type="project" value="TreeGrafter"/>
</dbReference>
<dbReference type="SUPFAM" id="SSF51445">
    <property type="entry name" value="(Trans)glycosidases"/>
    <property type="match status" value="1"/>
</dbReference>
<proteinExistence type="inferred from homology"/>
<evidence type="ECO:0000313" key="11">
    <source>
        <dbReference type="Proteomes" id="UP000287701"/>
    </source>
</evidence>
<dbReference type="GO" id="GO:0004563">
    <property type="term" value="F:beta-N-acetylhexosaminidase activity"/>
    <property type="evidence" value="ECO:0007669"/>
    <property type="project" value="UniProtKB-EC"/>
</dbReference>
<organism evidence="10 11">
    <name type="scientific">Ornithobacterium rhinotracheale</name>
    <dbReference type="NCBI Taxonomy" id="28251"/>
    <lineage>
        <taxon>Bacteria</taxon>
        <taxon>Pseudomonadati</taxon>
        <taxon>Bacteroidota</taxon>
        <taxon>Flavobacteriia</taxon>
        <taxon>Flavobacteriales</taxon>
        <taxon>Weeksellaceae</taxon>
        <taxon>Ornithobacterium</taxon>
    </lineage>
</organism>
<evidence type="ECO:0000256" key="6">
    <source>
        <dbReference type="PIRSR" id="PIRSR625705-1"/>
    </source>
</evidence>
<dbReference type="Gene3D" id="3.30.379.10">
    <property type="entry name" value="Chitobiase/beta-hexosaminidase domain 2-like"/>
    <property type="match status" value="1"/>
</dbReference>
<reference evidence="10 11" key="1">
    <citation type="submission" date="2019-01" db="EMBL/GenBank/DDBJ databases">
        <title>Whole Genome of Ornithobacterium rhinotracheale FARPER-174b.</title>
        <authorList>
            <person name="Tataje-Lavanda L.A."/>
            <person name="Montalvan A."/>
            <person name="Montesinos R."/>
            <person name="Zimic M."/>
            <person name="Fernandez-Sanchez M."/>
            <person name="Fernandez-Diaz M."/>
        </authorList>
    </citation>
    <scope>NUCLEOTIDE SEQUENCE [LARGE SCALE GENOMIC DNA]</scope>
    <source>
        <strain evidence="10 11">FARPER-174b</strain>
    </source>
</reference>
<dbReference type="SUPFAM" id="SSF55545">
    <property type="entry name" value="beta-N-acetylhexosaminidase-like domain"/>
    <property type="match status" value="1"/>
</dbReference>
<dbReference type="Pfam" id="PF02838">
    <property type="entry name" value="Glyco_hydro_20b"/>
    <property type="match status" value="1"/>
</dbReference>
<evidence type="ECO:0000256" key="7">
    <source>
        <dbReference type="SAM" id="SignalP"/>
    </source>
</evidence>
<protein>
    <recommendedName>
        <fullName evidence="3">beta-N-acetylhexosaminidase</fullName>
        <ecNumber evidence="3">3.2.1.52</ecNumber>
    </recommendedName>
</protein>
<evidence type="ECO:0000313" key="10">
    <source>
        <dbReference type="EMBL" id="QAR30796.1"/>
    </source>
</evidence>
<dbReference type="EMBL" id="CP035107">
    <property type="protein sequence ID" value="QAR30796.1"/>
    <property type="molecule type" value="Genomic_DNA"/>
</dbReference>
<dbReference type="GO" id="GO:0005975">
    <property type="term" value="P:carbohydrate metabolic process"/>
    <property type="evidence" value="ECO:0007669"/>
    <property type="project" value="InterPro"/>
</dbReference>
<comment type="similarity">
    <text evidence="2">Belongs to the glycosyl hydrolase 20 family.</text>
</comment>
<dbReference type="InterPro" id="IPR017853">
    <property type="entry name" value="GH"/>
</dbReference>
<evidence type="ECO:0000256" key="1">
    <source>
        <dbReference type="ARBA" id="ARBA00001231"/>
    </source>
</evidence>
<evidence type="ECO:0000256" key="4">
    <source>
        <dbReference type="ARBA" id="ARBA00022801"/>
    </source>
</evidence>
<dbReference type="Proteomes" id="UP000287701">
    <property type="component" value="Chromosome"/>
</dbReference>
<dbReference type="PROSITE" id="PS51257">
    <property type="entry name" value="PROKAR_LIPOPROTEIN"/>
    <property type="match status" value="1"/>
</dbReference>
<dbReference type="AlphaFoldDB" id="A0A3R5YW07"/>
<sequence length="559" mass="63805">MIKNLLLAGCLGLMASCATQQSLGNLQNTKADYPIVPEPNEILIKNGGFVLNNKVKIFAPKSLNKEADFLKDYLKTATNLKLSVAEPNQASGIHLVIDPSVKGEEAYTLSINDSNVKITASTSTGIFYGIQSLRQLVHNQKNIEYFPAVEIKDEPRFAYRGMHLDVGRHMFPVDFIKKYIDLLALHKMNKFHWHLTEDQGWRLEIKKYPKLTEVGAYRAETAIKKHFPGSGLKDETFKGDGKKYGGFYTQDQARDIVKYAADRHITVIPEIDMPGHMLAALAAYPELGNGTGPYEVGKWWGVFPQILAPKEETFKFIEDVLTEVMDIFPSEYIHIGGDEAPKKEWKESKQAQDLILKLGLKDDTEPNKFDGRKHTKEEKLQSYFINRVEKFVNSKGRQIIGWDEILEGGLAPNATVMSWRGEEGGIAAAKQNHKVIMTPGDYVYFDHYQTEKDRDTQTPFAICCLTTVEEVYSYNPQPKELTEEQKKYIWGAQANVWTEYIPTSAQVEYMAVPRMGALSEVVWTQLNKKDYNDFKQRMQSLKKLYDQMNVNYEKTFFQQ</sequence>
<dbReference type="PIRSF" id="PIRSF001093">
    <property type="entry name" value="B-hxosamndse_ab_euk"/>
    <property type="match status" value="1"/>
</dbReference>
<dbReference type="OrthoDB" id="9763537at2"/>
<dbReference type="InterPro" id="IPR029018">
    <property type="entry name" value="Hex-like_dom2"/>
</dbReference>
<accession>A0A3R5YW07</accession>
<dbReference type="PANTHER" id="PTHR22600:SF57">
    <property type="entry name" value="BETA-N-ACETYLHEXOSAMINIDASE"/>
    <property type="match status" value="1"/>
</dbReference>
<evidence type="ECO:0000256" key="3">
    <source>
        <dbReference type="ARBA" id="ARBA00012663"/>
    </source>
</evidence>
<dbReference type="InterPro" id="IPR015883">
    <property type="entry name" value="Glyco_hydro_20_cat"/>
</dbReference>
<keyword evidence="4" id="KW-0378">Hydrolase</keyword>
<comment type="catalytic activity">
    <reaction evidence="1">
        <text>Hydrolysis of terminal non-reducing N-acetyl-D-hexosamine residues in N-acetyl-beta-D-hexosaminides.</text>
        <dbReference type="EC" id="3.2.1.52"/>
    </reaction>
</comment>
<dbReference type="InterPro" id="IPR015882">
    <property type="entry name" value="HEX_bac_N"/>
</dbReference>
<name>A0A3R5YW07_ORNRH</name>
<feature type="domain" description="Beta-hexosaminidase bacterial type N-terminal" evidence="9">
    <location>
        <begin position="33"/>
        <end position="153"/>
    </location>
</feature>
<keyword evidence="5" id="KW-0326">Glycosidase</keyword>
<feature type="signal peptide" evidence="7">
    <location>
        <begin position="1"/>
        <end position="20"/>
    </location>
</feature>
<dbReference type="GO" id="GO:0030203">
    <property type="term" value="P:glycosaminoglycan metabolic process"/>
    <property type="evidence" value="ECO:0007669"/>
    <property type="project" value="TreeGrafter"/>
</dbReference>
<dbReference type="Gene3D" id="3.20.20.80">
    <property type="entry name" value="Glycosidases"/>
    <property type="match status" value="1"/>
</dbReference>
<dbReference type="Pfam" id="PF00728">
    <property type="entry name" value="Glyco_hydro_20"/>
    <property type="match status" value="1"/>
</dbReference>
<dbReference type="RefSeq" id="WP_128501271.1">
    <property type="nucleotide sequence ID" value="NZ_CP035107.1"/>
</dbReference>
<dbReference type="PANTHER" id="PTHR22600">
    <property type="entry name" value="BETA-HEXOSAMINIDASE"/>
    <property type="match status" value="1"/>
</dbReference>
<evidence type="ECO:0000259" key="8">
    <source>
        <dbReference type="Pfam" id="PF00728"/>
    </source>
</evidence>